<gene>
    <name evidence="1" type="ORF">PFCIRM138_06310</name>
</gene>
<dbReference type="EMBL" id="LM676400">
    <property type="protein sequence ID" value="CEP26271.1"/>
    <property type="molecule type" value="Genomic_DNA"/>
</dbReference>
<name>A0A068VNV2_PROFF</name>
<reference evidence="1" key="1">
    <citation type="submission" date="2014-08" db="EMBL/GenBank/DDBJ databases">
        <authorList>
            <person name="Falentin Helene"/>
        </authorList>
    </citation>
    <scope>NUCLEOTIDE SEQUENCE</scope>
</reference>
<accession>A0A068VNV2</accession>
<protein>
    <submittedName>
        <fullName evidence="1">Uncharacterized protein</fullName>
    </submittedName>
</protein>
<organism evidence="1">
    <name type="scientific">Propionibacterium freudenreichii subsp. freudenreichii</name>
    <dbReference type="NCBI Taxonomy" id="66712"/>
    <lineage>
        <taxon>Bacteria</taxon>
        <taxon>Bacillati</taxon>
        <taxon>Actinomycetota</taxon>
        <taxon>Actinomycetes</taxon>
        <taxon>Propionibacteriales</taxon>
        <taxon>Propionibacteriaceae</taxon>
        <taxon>Propionibacterium</taxon>
    </lineage>
</organism>
<evidence type="ECO:0000313" key="1">
    <source>
        <dbReference type="EMBL" id="CEP26271.1"/>
    </source>
</evidence>
<sequence>MALLRALSRRLKLF</sequence>
<proteinExistence type="predicted"/>